<dbReference type="Proteomes" id="UP000049222">
    <property type="component" value="Unassembled WGS sequence"/>
</dbReference>
<evidence type="ECO:0000313" key="4">
    <source>
        <dbReference type="EMBL" id="CTQ50331.1"/>
    </source>
</evidence>
<dbReference type="PANTHER" id="PTHR11579">
    <property type="entry name" value="PROTEIN-L-ISOASPARTATE O-METHYLTRANSFERASE"/>
    <property type="match status" value="1"/>
</dbReference>
<evidence type="ECO:0000256" key="3">
    <source>
        <dbReference type="ARBA" id="ARBA00030757"/>
    </source>
</evidence>
<comment type="similarity">
    <text evidence="1">Belongs to the methyltransferase superfamily. L-isoaspartyl/D-aspartyl protein methyltransferase family.</text>
</comment>
<dbReference type="AlphaFoldDB" id="A0A0M6YIZ7"/>
<accession>A0A0M6YIZ7</accession>
<organism evidence="4 5">
    <name type="scientific">Jannaschia donghaensis</name>
    <dbReference type="NCBI Taxonomy" id="420998"/>
    <lineage>
        <taxon>Bacteria</taxon>
        <taxon>Pseudomonadati</taxon>
        <taxon>Pseudomonadota</taxon>
        <taxon>Alphaproteobacteria</taxon>
        <taxon>Rhodobacterales</taxon>
        <taxon>Roseobacteraceae</taxon>
        <taxon>Jannaschia</taxon>
    </lineage>
</organism>
<dbReference type="OrthoDB" id="9798496at2"/>
<dbReference type="PANTHER" id="PTHR11579:SF18">
    <property type="entry name" value="PROTEIN-L-ISOASPARTATE O-METHYLTRANSFERASE"/>
    <property type="match status" value="1"/>
</dbReference>
<dbReference type="Gene3D" id="3.40.50.150">
    <property type="entry name" value="Vaccinia Virus protein VP39"/>
    <property type="match status" value="1"/>
</dbReference>
<dbReference type="GO" id="GO:0032259">
    <property type="term" value="P:methylation"/>
    <property type="evidence" value="ECO:0007669"/>
    <property type="project" value="UniProtKB-KW"/>
</dbReference>
<sequence>MVASQTLRTVMVDTQVRPSDVTKFPIISAMLDIPREAFVPGPAQPVAYMDAPVNLGSGREMMEARVLAKMLDALDIQRTDQVLVIGGGLGYSAAVLAHMADSVVMVEEEADLASEAEATLTQHEIDNAVVLQGALVDGAAKAGLFDVIVIEGAVETVPETLTSQLAEGGRISAVFADGANGEVRVGTLIEGHLGWRYAFNATAPVLPGFSKSRGFVL</sequence>
<dbReference type="STRING" id="420998.JDO7802_02353"/>
<evidence type="ECO:0000313" key="5">
    <source>
        <dbReference type="Proteomes" id="UP000049222"/>
    </source>
</evidence>
<evidence type="ECO:0000256" key="1">
    <source>
        <dbReference type="ARBA" id="ARBA00005369"/>
    </source>
</evidence>
<dbReference type="EMBL" id="CXSU01000012">
    <property type="protein sequence ID" value="CTQ50331.1"/>
    <property type="molecule type" value="Genomic_DNA"/>
</dbReference>
<keyword evidence="4" id="KW-0808">Transferase</keyword>
<dbReference type="InterPro" id="IPR029063">
    <property type="entry name" value="SAM-dependent_MTases_sf"/>
</dbReference>
<evidence type="ECO:0000256" key="2">
    <source>
        <dbReference type="ARBA" id="ARBA00013346"/>
    </source>
</evidence>
<dbReference type="GO" id="GO:0004719">
    <property type="term" value="F:protein-L-isoaspartate (D-aspartate) O-methyltransferase activity"/>
    <property type="evidence" value="ECO:0007669"/>
    <property type="project" value="InterPro"/>
</dbReference>
<keyword evidence="5" id="KW-1185">Reference proteome</keyword>
<protein>
    <recommendedName>
        <fullName evidence="2">Protein-L-isoaspartate O-methyltransferase</fullName>
    </recommendedName>
    <alternativeName>
        <fullName evidence="3">Protein L-isoaspartyl methyltransferase</fullName>
    </alternativeName>
</protein>
<proteinExistence type="inferred from homology"/>
<dbReference type="GO" id="GO:0005737">
    <property type="term" value="C:cytoplasm"/>
    <property type="evidence" value="ECO:0007669"/>
    <property type="project" value="TreeGrafter"/>
</dbReference>
<gene>
    <name evidence="4" type="primary">pcm_1</name>
    <name evidence="4" type="ORF">JDO7802_02353</name>
</gene>
<reference evidence="4 5" key="1">
    <citation type="submission" date="2015-07" db="EMBL/GenBank/DDBJ databases">
        <authorList>
            <person name="Noorani M."/>
        </authorList>
    </citation>
    <scope>NUCLEOTIDE SEQUENCE [LARGE SCALE GENOMIC DNA]</scope>
    <source>
        <strain evidence="4 5">CECT 7802</strain>
    </source>
</reference>
<dbReference type="InterPro" id="IPR000682">
    <property type="entry name" value="PCMT"/>
</dbReference>
<keyword evidence="4" id="KW-0489">Methyltransferase</keyword>
<dbReference type="SUPFAM" id="SSF53335">
    <property type="entry name" value="S-adenosyl-L-methionine-dependent methyltransferases"/>
    <property type="match status" value="1"/>
</dbReference>
<name>A0A0M6YIZ7_9RHOB</name>
<dbReference type="Pfam" id="PF01135">
    <property type="entry name" value="PCMT"/>
    <property type="match status" value="1"/>
</dbReference>